<proteinExistence type="predicted"/>
<gene>
    <name evidence="1" type="ORF">TCNE_LOCUS1224</name>
</gene>
<dbReference type="Proteomes" id="UP000050794">
    <property type="component" value="Unassembled WGS sequence"/>
</dbReference>
<accession>A0A183TYA4</accession>
<dbReference type="WBParaSite" id="TCNE_0000122301-mRNA-1">
    <property type="protein sequence ID" value="TCNE_0000122301-mRNA-1"/>
    <property type="gene ID" value="TCNE_0000122301"/>
</dbReference>
<dbReference type="InterPro" id="IPR027417">
    <property type="entry name" value="P-loop_NTPase"/>
</dbReference>
<evidence type="ECO:0000313" key="2">
    <source>
        <dbReference type="Proteomes" id="UP000050794"/>
    </source>
</evidence>
<sequence length="106" mass="12067">MVRHEKVLRGERGDRFAREIITGGEQKPKNGVVANRKTVLLLGRSRAGKTSLINAFANYLFGVKEEDDFRYTVLPMHRRTASINLFVRAAHSMGVKLPEEVRKDLM</sequence>
<protein>
    <submittedName>
        <fullName evidence="3">G domain-containing protein</fullName>
    </submittedName>
</protein>
<evidence type="ECO:0000313" key="1">
    <source>
        <dbReference type="EMBL" id="VDM25716.1"/>
    </source>
</evidence>
<reference evidence="3" key="1">
    <citation type="submission" date="2016-06" db="UniProtKB">
        <authorList>
            <consortium name="WormBaseParasite"/>
        </authorList>
    </citation>
    <scope>IDENTIFICATION</scope>
</reference>
<evidence type="ECO:0000313" key="3">
    <source>
        <dbReference type="WBParaSite" id="TCNE_0000122301-mRNA-1"/>
    </source>
</evidence>
<keyword evidence="2" id="KW-1185">Reference proteome</keyword>
<dbReference type="Gene3D" id="3.40.50.300">
    <property type="entry name" value="P-loop containing nucleotide triphosphate hydrolases"/>
    <property type="match status" value="1"/>
</dbReference>
<dbReference type="SUPFAM" id="SSF52540">
    <property type="entry name" value="P-loop containing nucleoside triphosphate hydrolases"/>
    <property type="match status" value="1"/>
</dbReference>
<dbReference type="AlphaFoldDB" id="A0A183TYA4"/>
<dbReference type="EMBL" id="UYWY01000837">
    <property type="protein sequence ID" value="VDM25716.1"/>
    <property type="molecule type" value="Genomic_DNA"/>
</dbReference>
<organism evidence="2 3">
    <name type="scientific">Toxocara canis</name>
    <name type="common">Canine roundworm</name>
    <dbReference type="NCBI Taxonomy" id="6265"/>
    <lineage>
        <taxon>Eukaryota</taxon>
        <taxon>Metazoa</taxon>
        <taxon>Ecdysozoa</taxon>
        <taxon>Nematoda</taxon>
        <taxon>Chromadorea</taxon>
        <taxon>Rhabditida</taxon>
        <taxon>Spirurina</taxon>
        <taxon>Ascaridomorpha</taxon>
        <taxon>Ascaridoidea</taxon>
        <taxon>Toxocaridae</taxon>
        <taxon>Toxocara</taxon>
    </lineage>
</organism>
<reference evidence="1 2" key="2">
    <citation type="submission" date="2018-11" db="EMBL/GenBank/DDBJ databases">
        <authorList>
            <consortium name="Pathogen Informatics"/>
        </authorList>
    </citation>
    <scope>NUCLEOTIDE SEQUENCE [LARGE SCALE GENOMIC DNA]</scope>
</reference>
<name>A0A183TYA4_TOXCA</name>